<feature type="domain" description="Glycosyl hydrolase family 92 N-terminal" evidence="3">
    <location>
        <begin position="37"/>
        <end position="283"/>
    </location>
</feature>
<proteinExistence type="predicted"/>
<evidence type="ECO:0000256" key="1">
    <source>
        <dbReference type="SAM" id="SignalP"/>
    </source>
</evidence>
<dbReference type="Pfam" id="PF07971">
    <property type="entry name" value="Glyco_hydro_92"/>
    <property type="match status" value="1"/>
</dbReference>
<dbReference type="Gene3D" id="1.20.1610.10">
    <property type="entry name" value="alpha-1,2-mannosidases domains"/>
    <property type="match status" value="1"/>
</dbReference>
<dbReference type="Proteomes" id="UP000663887">
    <property type="component" value="Unassembled WGS sequence"/>
</dbReference>
<keyword evidence="1" id="KW-0732">Signal</keyword>
<dbReference type="InterPro" id="IPR050883">
    <property type="entry name" value="PNGase"/>
</dbReference>
<dbReference type="InterPro" id="IPR014718">
    <property type="entry name" value="GH-type_carb-bd"/>
</dbReference>
<dbReference type="Gene3D" id="2.70.98.10">
    <property type="match status" value="1"/>
</dbReference>
<dbReference type="PANTHER" id="PTHR12143:SF43">
    <property type="entry name" value="PUTATIVE-RELATED"/>
    <property type="match status" value="1"/>
</dbReference>
<feature type="chain" id="PRO_5032610424" description="Alpha-1,2-mannosidase" evidence="1">
    <location>
        <begin position="26"/>
        <end position="775"/>
    </location>
</feature>
<dbReference type="GO" id="GO:0030246">
    <property type="term" value="F:carbohydrate binding"/>
    <property type="evidence" value="ECO:0007669"/>
    <property type="project" value="InterPro"/>
</dbReference>
<dbReference type="InterPro" id="IPR008928">
    <property type="entry name" value="6-hairpin_glycosidase_sf"/>
</dbReference>
<dbReference type="InterPro" id="IPR005887">
    <property type="entry name" value="GH92_a_mannosidase_put"/>
</dbReference>
<dbReference type="NCBIfam" id="TIGR01180">
    <property type="entry name" value="aman2_put"/>
    <property type="match status" value="1"/>
</dbReference>
<comment type="caution">
    <text evidence="4">The sequence shown here is derived from an EMBL/GenBank/DDBJ whole genome shotgun (WGS) entry which is preliminary data.</text>
</comment>
<dbReference type="GO" id="GO:0005634">
    <property type="term" value="C:nucleus"/>
    <property type="evidence" value="ECO:0007669"/>
    <property type="project" value="TreeGrafter"/>
</dbReference>
<dbReference type="Gene3D" id="3.30.2080.10">
    <property type="entry name" value="GH92 mannosidase domain"/>
    <property type="match status" value="1"/>
</dbReference>
<feature type="domain" description="Glycosyl hydrolase family 92" evidence="2">
    <location>
        <begin position="289"/>
        <end position="753"/>
    </location>
</feature>
<evidence type="ECO:0000259" key="2">
    <source>
        <dbReference type="Pfam" id="PF07971"/>
    </source>
</evidence>
<gene>
    <name evidence="4" type="ORF">XDN619_LOCUS7923</name>
</gene>
<reference evidence="4" key="1">
    <citation type="submission" date="2021-02" db="EMBL/GenBank/DDBJ databases">
        <authorList>
            <person name="Nowell W R."/>
        </authorList>
    </citation>
    <scope>NUCLEOTIDE SEQUENCE</scope>
</reference>
<dbReference type="EMBL" id="CAJNRG010002461">
    <property type="protein sequence ID" value="CAF2047652.1"/>
    <property type="molecule type" value="Genomic_DNA"/>
</dbReference>
<evidence type="ECO:0000259" key="3">
    <source>
        <dbReference type="Pfam" id="PF17678"/>
    </source>
</evidence>
<evidence type="ECO:0000313" key="4">
    <source>
        <dbReference type="EMBL" id="CAF2047652.1"/>
    </source>
</evidence>
<dbReference type="InterPro" id="IPR012939">
    <property type="entry name" value="Glyco_hydro_92"/>
</dbReference>
<feature type="signal peptide" evidence="1">
    <location>
        <begin position="1"/>
        <end position="25"/>
    </location>
</feature>
<organism evidence="4 5">
    <name type="scientific">Rotaria magnacalcarata</name>
    <dbReference type="NCBI Taxonomy" id="392030"/>
    <lineage>
        <taxon>Eukaryota</taxon>
        <taxon>Metazoa</taxon>
        <taxon>Spiralia</taxon>
        <taxon>Gnathifera</taxon>
        <taxon>Rotifera</taxon>
        <taxon>Eurotatoria</taxon>
        <taxon>Bdelloidea</taxon>
        <taxon>Philodinida</taxon>
        <taxon>Philodinidae</taxon>
        <taxon>Rotaria</taxon>
    </lineage>
</organism>
<dbReference type="AlphaFoldDB" id="A0A816PG81"/>
<dbReference type="PANTHER" id="PTHR12143">
    <property type="entry name" value="PEPTIDE N-GLYCANASE PNGASE -RELATED"/>
    <property type="match status" value="1"/>
</dbReference>
<dbReference type="InterPro" id="IPR041371">
    <property type="entry name" value="GH92_N"/>
</dbReference>
<dbReference type="Gene3D" id="1.20.1050.60">
    <property type="entry name" value="alpha-1,2-mannosidase"/>
    <property type="match status" value="1"/>
</dbReference>
<accession>A0A816PG81</accession>
<dbReference type="GO" id="GO:0005829">
    <property type="term" value="C:cytosol"/>
    <property type="evidence" value="ECO:0007669"/>
    <property type="project" value="TreeGrafter"/>
</dbReference>
<evidence type="ECO:0008006" key="6">
    <source>
        <dbReference type="Google" id="ProtNLM"/>
    </source>
</evidence>
<dbReference type="GO" id="GO:0005975">
    <property type="term" value="P:carbohydrate metabolic process"/>
    <property type="evidence" value="ECO:0007669"/>
    <property type="project" value="InterPro"/>
</dbReference>
<evidence type="ECO:0000313" key="5">
    <source>
        <dbReference type="Proteomes" id="UP000663887"/>
    </source>
</evidence>
<sequence>MKNTMKTSNILLVLVFILGINDCHAKAITEFPPMSLYIGTDGDGFGAGSLPLGVQSPYGALRLGADTSNTLNIPIIFNHLGGYHYSDNHINIFSHTHMFGAGVQDYGEVGIMPTQITNTKQLEEMISKRNGYRSAFRHEREVVQPGYYQVYLDTHKINVELTATEQVGIHRYSYDNIKNKHHVILVDSSYTLQAGACNRSQINIDTTNYEITGLVFIEGSLSKRFGGLATYFVITFDHQWTDFGVWNDGKIIEKQNETDGCSSGAYIILPDEQEQITMYVGISFISIDQARTNLHMQTNMFQSFDSLRTIVQQKWLDELSRFEVSAEWDREAEIKFNSALVHSLSSPTQWDESNGVYLGFDGQIHTKPDYMQHVYTDLSIWDVFRTQIPFILFHDSQRANDIIHSIMINVEQGGDLPKWPLANGYTGCMIGSHADILISDLIMKKEHDQHLNLTQVTQALRKVANQNQVHDARFDPAAYIKYQYVPYDMDHDSAPLTLSYSYDDWAIGNVMNAAGLTDEAKEYYERSTWFEHVFDNKTKFFCPKNATGNFYCPENEIEFINPFDNRYVEGDAWHYRFFRIISNTSRLIELFGGRDNFIEELNTFFQRGQPWTSTLLPNPYYWPGNEHNLFSVWQFNYANRSDLTQKYARWLLNHAYTVKPDGLPGNDDYGTMSAWYLFTSMGFYPLSGSSTYLIGSPAFDRIKITRKNTECVLLINVHNNSPTNIYVERVLLNGKILLTFPFLDHIDHLKCSNDNQSNIQLDFFMSPTPVLSYDK</sequence>
<name>A0A816PG81_9BILA</name>
<dbReference type="Pfam" id="PF17678">
    <property type="entry name" value="Glyco_hydro_92N"/>
    <property type="match status" value="1"/>
</dbReference>
<protein>
    <recommendedName>
        <fullName evidence="6">Alpha-1,2-mannosidase</fullName>
    </recommendedName>
</protein>
<dbReference type="GO" id="GO:0006516">
    <property type="term" value="P:glycoprotein catabolic process"/>
    <property type="evidence" value="ECO:0007669"/>
    <property type="project" value="TreeGrafter"/>
</dbReference>
<dbReference type="GO" id="GO:0000224">
    <property type="term" value="F:peptide-N4-(N-acetyl-beta-glucosaminyl)asparagine amidase activity"/>
    <property type="evidence" value="ECO:0007669"/>
    <property type="project" value="TreeGrafter"/>
</dbReference>
<dbReference type="SUPFAM" id="SSF48208">
    <property type="entry name" value="Six-hairpin glycosidases"/>
    <property type="match status" value="1"/>
</dbReference>